<sequence>MHLNKRNIFLISAAMVLTLECSPAAMAQAGTESQSTVDSGQIADIVVTAQRREENVQKSSLSIEVLSKEDLAKSGVTSARDLGQLVPGLSVAQGGSYAQTFIRGVGDATTNDFSSSGVVYSENGVVINRNIALSPNFYDLERIEVLKGPQGTLYGRNSTGGAINLITRRPGYETGGYVTVEAGNYNSLKVNGALNVPVSDIFMLRGAFQIAKHDGYLSDGRNDQDQRAGRLTAMLEPSSDFSLLVVADVQHEGGKGPGGALLPLPAGASAWTGPSDTLSTSRLPSIAILPNANTAFINGNYASVSAEANLNVGFAKATLVAGHRYVDQHSSTAQPGFTTNYAGKSKQDSVEFRLSNQSNVLRWVAGLYYFHENIDSVLNPTISNVIPFLNASFDIPSLPTTSLGAFADATFSVSSSFRLLGGIRYTHDKKSILGMLNDFSIAHLPSVAISGSANYSRVTWKAGAEFDVGPQNMLYATVSTGYKAGGFSAVAPPNNQFRPESLTSYVFGSKNRFLGNRLQINAEAFYWKYNDYQTSVLQPQPNGIVSQPIINAGSAKIYGLDLDVTAKITKLDTIRFVGEYLHTQFGEFSYVRSATGLVPGVTTGCTFSGPAFTQFGNQVQTLDCSGFPLQRSPKFSGTVSYDHVFPLANGGDVDFRAFTTFAGSRWLGGEYVGAELARPFATVDVDLTYTSPDNGFTLSAYGRNVGNKPVYSNATIQPLSGGSALFTAINAPATYGVRASIKF</sequence>
<evidence type="ECO:0000256" key="8">
    <source>
        <dbReference type="ARBA" id="ARBA00023077"/>
    </source>
</evidence>
<evidence type="ECO:0000313" key="17">
    <source>
        <dbReference type="Proteomes" id="UP000004030"/>
    </source>
</evidence>
<dbReference type="InterPro" id="IPR000531">
    <property type="entry name" value="Beta-barrel_TonB"/>
</dbReference>
<keyword evidence="5 11" id="KW-0812">Transmembrane</keyword>
<dbReference type="InterPro" id="IPR036942">
    <property type="entry name" value="Beta-barrel_TonB_sf"/>
</dbReference>
<feature type="domain" description="TonB-dependent receptor plug" evidence="15">
    <location>
        <begin position="56"/>
        <end position="162"/>
    </location>
</feature>
<dbReference type="Gene3D" id="2.40.170.20">
    <property type="entry name" value="TonB-dependent receptor, beta-barrel domain"/>
    <property type="match status" value="1"/>
</dbReference>
<dbReference type="Proteomes" id="UP000004030">
    <property type="component" value="Unassembled WGS sequence"/>
</dbReference>
<dbReference type="Pfam" id="PF00593">
    <property type="entry name" value="TonB_dep_Rec_b-barrel"/>
    <property type="match status" value="1"/>
</dbReference>
<keyword evidence="2 11" id="KW-0813">Transport</keyword>
<feature type="signal peptide" evidence="13">
    <location>
        <begin position="1"/>
        <end position="27"/>
    </location>
</feature>
<evidence type="ECO:0000256" key="6">
    <source>
        <dbReference type="ARBA" id="ARBA00023004"/>
    </source>
</evidence>
<evidence type="ECO:0000256" key="11">
    <source>
        <dbReference type="PROSITE-ProRule" id="PRU01360"/>
    </source>
</evidence>
<comment type="similarity">
    <text evidence="11 12">Belongs to the TonB-dependent receptor family.</text>
</comment>
<keyword evidence="17" id="KW-1185">Reference proteome</keyword>
<comment type="caution">
    <text evidence="16">The sequence shown here is derived from an EMBL/GenBank/DDBJ whole genome shotgun (WGS) entry which is preliminary data.</text>
</comment>
<keyword evidence="3 11" id="KW-1134">Transmembrane beta strand</keyword>
<evidence type="ECO:0000256" key="9">
    <source>
        <dbReference type="ARBA" id="ARBA00023136"/>
    </source>
</evidence>
<accession>G6EFN2</accession>
<organism evidence="16 17">
    <name type="scientific">Novosphingobium pentaromativorans US6-1</name>
    <dbReference type="NCBI Taxonomy" id="1088721"/>
    <lineage>
        <taxon>Bacteria</taxon>
        <taxon>Pseudomonadati</taxon>
        <taxon>Pseudomonadota</taxon>
        <taxon>Alphaproteobacteria</taxon>
        <taxon>Sphingomonadales</taxon>
        <taxon>Sphingomonadaceae</taxon>
        <taxon>Novosphingobium</taxon>
    </lineage>
</organism>
<keyword evidence="10 11" id="KW-0998">Cell outer membrane</keyword>
<evidence type="ECO:0000256" key="10">
    <source>
        <dbReference type="ARBA" id="ARBA00023237"/>
    </source>
</evidence>
<dbReference type="Pfam" id="PF07715">
    <property type="entry name" value="Plug"/>
    <property type="match status" value="1"/>
</dbReference>
<reference evidence="16 17" key="1">
    <citation type="journal article" date="2012" name="J. Bacteriol.">
        <title>Genome sequence of benzo(a)pyrene-degrading bacterium Novosphingobium pentaromativorans US6-1.</title>
        <authorList>
            <person name="Luo Y.R."/>
            <person name="Kang S.G."/>
            <person name="Kim S.J."/>
            <person name="Kim M.R."/>
            <person name="Li N."/>
            <person name="Lee J.H."/>
            <person name="Kwon K.K."/>
        </authorList>
    </citation>
    <scope>NUCLEOTIDE SEQUENCE [LARGE SCALE GENOMIC DNA]</scope>
    <source>
        <strain evidence="16 17">US6-1</strain>
    </source>
</reference>
<protein>
    <recommendedName>
        <fullName evidence="18">TonB-dependent receptor</fullName>
    </recommendedName>
</protein>
<dbReference type="EMBL" id="AGFM01000051">
    <property type="protein sequence ID" value="EHJ59903.1"/>
    <property type="molecule type" value="Genomic_DNA"/>
</dbReference>
<dbReference type="PANTHER" id="PTHR32552:SF81">
    <property type="entry name" value="TONB-DEPENDENT OUTER MEMBRANE RECEPTOR"/>
    <property type="match status" value="1"/>
</dbReference>
<keyword evidence="7" id="KW-0406">Ion transport</keyword>
<dbReference type="PROSITE" id="PS52016">
    <property type="entry name" value="TONB_DEPENDENT_REC_3"/>
    <property type="match status" value="1"/>
</dbReference>
<gene>
    <name evidence="16" type="ORF">NSU_3153</name>
</gene>
<name>G6EFN2_9SPHN</name>
<keyword evidence="4" id="KW-0410">Iron transport</keyword>
<evidence type="ECO:0000256" key="12">
    <source>
        <dbReference type="RuleBase" id="RU003357"/>
    </source>
</evidence>
<dbReference type="AlphaFoldDB" id="G6EFN2"/>
<evidence type="ECO:0000256" key="3">
    <source>
        <dbReference type="ARBA" id="ARBA00022452"/>
    </source>
</evidence>
<evidence type="ECO:0000256" key="1">
    <source>
        <dbReference type="ARBA" id="ARBA00004571"/>
    </source>
</evidence>
<feature type="chain" id="PRO_5003488032" description="TonB-dependent receptor" evidence="13">
    <location>
        <begin position="28"/>
        <end position="743"/>
    </location>
</feature>
<dbReference type="eggNOG" id="COG4771">
    <property type="taxonomic scope" value="Bacteria"/>
</dbReference>
<dbReference type="InterPro" id="IPR012910">
    <property type="entry name" value="Plug_dom"/>
</dbReference>
<evidence type="ECO:0000256" key="2">
    <source>
        <dbReference type="ARBA" id="ARBA00022448"/>
    </source>
</evidence>
<evidence type="ECO:0000313" key="16">
    <source>
        <dbReference type="EMBL" id="EHJ59903.1"/>
    </source>
</evidence>
<keyword evidence="8 12" id="KW-0798">TonB box</keyword>
<keyword evidence="9 11" id="KW-0472">Membrane</keyword>
<keyword evidence="13" id="KW-0732">Signal</keyword>
<dbReference type="PANTHER" id="PTHR32552">
    <property type="entry name" value="FERRICHROME IRON RECEPTOR-RELATED"/>
    <property type="match status" value="1"/>
</dbReference>
<evidence type="ECO:0000256" key="4">
    <source>
        <dbReference type="ARBA" id="ARBA00022496"/>
    </source>
</evidence>
<evidence type="ECO:0000256" key="5">
    <source>
        <dbReference type="ARBA" id="ARBA00022692"/>
    </source>
</evidence>
<dbReference type="PATRIC" id="fig|1088721.3.peg.3109"/>
<dbReference type="GO" id="GO:0006826">
    <property type="term" value="P:iron ion transport"/>
    <property type="evidence" value="ECO:0007669"/>
    <property type="project" value="UniProtKB-KW"/>
</dbReference>
<evidence type="ECO:0000256" key="13">
    <source>
        <dbReference type="SAM" id="SignalP"/>
    </source>
</evidence>
<dbReference type="GO" id="GO:0009279">
    <property type="term" value="C:cell outer membrane"/>
    <property type="evidence" value="ECO:0007669"/>
    <property type="project" value="UniProtKB-SubCell"/>
</dbReference>
<keyword evidence="6" id="KW-0408">Iron</keyword>
<evidence type="ECO:0000256" key="7">
    <source>
        <dbReference type="ARBA" id="ARBA00023065"/>
    </source>
</evidence>
<evidence type="ECO:0008006" key="18">
    <source>
        <dbReference type="Google" id="ProtNLM"/>
    </source>
</evidence>
<evidence type="ECO:0000259" key="14">
    <source>
        <dbReference type="Pfam" id="PF00593"/>
    </source>
</evidence>
<proteinExistence type="inferred from homology"/>
<dbReference type="SUPFAM" id="SSF56935">
    <property type="entry name" value="Porins"/>
    <property type="match status" value="1"/>
</dbReference>
<feature type="domain" description="TonB-dependent receptor-like beta-barrel" evidence="14">
    <location>
        <begin position="294"/>
        <end position="705"/>
    </location>
</feature>
<comment type="subcellular location">
    <subcellularLocation>
        <location evidence="1 11">Cell outer membrane</location>
        <topology evidence="1 11">Multi-pass membrane protein</topology>
    </subcellularLocation>
</comment>
<dbReference type="OrthoDB" id="7614057at2"/>
<dbReference type="InterPro" id="IPR039426">
    <property type="entry name" value="TonB-dep_rcpt-like"/>
</dbReference>
<evidence type="ECO:0000259" key="15">
    <source>
        <dbReference type="Pfam" id="PF07715"/>
    </source>
</evidence>